<reference evidence="2 3" key="1">
    <citation type="submission" date="2018-06" db="EMBL/GenBank/DDBJ databases">
        <authorList>
            <consortium name="Pathogen Informatics"/>
            <person name="Doyle S."/>
        </authorList>
    </citation>
    <scope>NUCLEOTIDE SEQUENCE [LARGE SCALE GENOMIC DNA]</scope>
    <source>
        <strain evidence="2 3">NCTC7878</strain>
    </source>
</reference>
<dbReference type="InterPro" id="IPR041328">
    <property type="entry name" value="HisK_sensor"/>
</dbReference>
<dbReference type="EC" id="2.7.3.-" evidence="2"/>
<dbReference type="EC" id="2.7.13.3" evidence="2"/>
<keyword evidence="2" id="KW-0808">Transferase</keyword>
<protein>
    <submittedName>
        <fullName evidence="2">ResE</fullName>
        <ecNumber evidence="2">2.7.13.3</ecNumber>
        <ecNumber evidence="2">2.7.3.-</ecNumber>
    </submittedName>
</protein>
<accession>A0A2X2M8I9</accession>
<evidence type="ECO:0000313" key="3">
    <source>
        <dbReference type="Proteomes" id="UP000249913"/>
    </source>
</evidence>
<dbReference type="Pfam" id="PF18698">
    <property type="entry name" value="HisK_sensor"/>
    <property type="match status" value="1"/>
</dbReference>
<dbReference type="GO" id="GO:0004673">
    <property type="term" value="F:protein histidine kinase activity"/>
    <property type="evidence" value="ECO:0007669"/>
    <property type="project" value="UniProtKB-EC"/>
</dbReference>
<dbReference type="EMBL" id="UAUX01000007">
    <property type="protein sequence ID" value="SPZ98130.1"/>
    <property type="molecule type" value="Genomic_DNA"/>
</dbReference>
<feature type="domain" description="ResE histidine kinase sensor" evidence="1">
    <location>
        <begin position="1"/>
        <end position="71"/>
    </location>
</feature>
<gene>
    <name evidence="2" type="primary">srrB_2</name>
    <name evidence="2" type="ORF">NCTC7878_01519</name>
</gene>
<name>A0A2X2M8I9_STAAU</name>
<organism evidence="2 3">
    <name type="scientific">Staphylococcus aureus</name>
    <dbReference type="NCBI Taxonomy" id="1280"/>
    <lineage>
        <taxon>Bacteria</taxon>
        <taxon>Bacillati</taxon>
        <taxon>Bacillota</taxon>
        <taxon>Bacilli</taxon>
        <taxon>Bacillales</taxon>
        <taxon>Staphylococcaceae</taxon>
        <taxon>Staphylococcus</taxon>
    </lineage>
</organism>
<dbReference type="AlphaFoldDB" id="A0A2X2M8I9"/>
<sequence>MIINNKHRQSTASLSNIKKQMLNEVVNNDHFDDVFDKGKSVTRNVTIKEKGSSQTYILLGYPTKAQKNSHSKYSGSLYIKT</sequence>
<evidence type="ECO:0000313" key="2">
    <source>
        <dbReference type="EMBL" id="SPZ98130.1"/>
    </source>
</evidence>
<dbReference type="Proteomes" id="UP000249913">
    <property type="component" value="Unassembled WGS sequence"/>
</dbReference>
<evidence type="ECO:0000259" key="1">
    <source>
        <dbReference type="Pfam" id="PF18698"/>
    </source>
</evidence>
<proteinExistence type="predicted"/>